<evidence type="ECO:0000256" key="1">
    <source>
        <dbReference type="SAM" id="Phobius"/>
    </source>
</evidence>
<proteinExistence type="predicted"/>
<evidence type="ECO:0000313" key="5">
    <source>
        <dbReference type="EMBL" id="RGW44640.1"/>
    </source>
</evidence>
<evidence type="ECO:0000313" key="8">
    <source>
        <dbReference type="Proteomes" id="UP000261245"/>
    </source>
</evidence>
<evidence type="ECO:0000313" key="4">
    <source>
        <dbReference type="EMBL" id="RGN08951.1"/>
    </source>
</evidence>
<name>A0AA92VU33_9BACT</name>
<reference evidence="7 8" key="1">
    <citation type="submission" date="2018-08" db="EMBL/GenBank/DDBJ databases">
        <title>A genome reference for cultivated species of the human gut microbiota.</title>
        <authorList>
            <person name="Zou Y."/>
            <person name="Xue W."/>
            <person name="Luo G."/>
        </authorList>
    </citation>
    <scope>NUCLEOTIDE SEQUENCE [LARGE SCALE GENOMIC DNA]</scope>
    <source>
        <strain evidence="6 10">AF11-14</strain>
        <strain evidence="5 9">AF12-50</strain>
        <strain evidence="4 8">OM06-11</strain>
        <strain evidence="3 7">TF06-40</strain>
    </source>
</reference>
<dbReference type="EMBL" id="QSAG01000002">
    <property type="protein sequence ID" value="RGW44640.1"/>
    <property type="molecule type" value="Genomic_DNA"/>
</dbReference>
<dbReference type="Proteomes" id="UP001205506">
    <property type="component" value="Unassembled WGS sequence"/>
</dbReference>
<evidence type="ECO:0000313" key="10">
    <source>
        <dbReference type="Proteomes" id="UP000286077"/>
    </source>
</evidence>
<keyword evidence="1" id="KW-1133">Transmembrane helix</keyword>
<evidence type="ECO:0000313" key="9">
    <source>
        <dbReference type="Proteomes" id="UP000283785"/>
    </source>
</evidence>
<sequence>MMVISNILSIFAEIFDESLESEVGMGIRDEREKVKVRKEKLGGYFFSLSQLTFTGTGVGGFLPLLKGEATVGDVSVLIFGVLATAVFAGIANKILKY</sequence>
<feature type="transmembrane region" description="Helical" evidence="1">
    <location>
        <begin position="74"/>
        <end position="95"/>
    </location>
</feature>
<keyword evidence="1" id="KW-0812">Transmembrane</keyword>
<dbReference type="EMBL" id="JANDWU010000007">
    <property type="protein sequence ID" value="MCP9548950.1"/>
    <property type="molecule type" value="Genomic_DNA"/>
</dbReference>
<dbReference type="AlphaFoldDB" id="A0AA92VU33"/>
<dbReference type="EMBL" id="QSSA01000020">
    <property type="protein sequence ID" value="RGL58979.1"/>
    <property type="molecule type" value="Genomic_DNA"/>
</dbReference>
<reference evidence="2" key="2">
    <citation type="submission" date="2022-07" db="EMBL/GenBank/DDBJ databases">
        <title>Prevotella copri.</title>
        <authorList>
            <person name="Yang C."/>
        </authorList>
    </citation>
    <scope>NUCLEOTIDE SEQUENCE</scope>
    <source>
        <strain evidence="2">HF1805</strain>
    </source>
</reference>
<evidence type="ECO:0000313" key="3">
    <source>
        <dbReference type="EMBL" id="RGL58979.1"/>
    </source>
</evidence>
<dbReference type="EMBL" id="QSAQ01000048">
    <property type="protein sequence ID" value="RGW64378.1"/>
    <property type="molecule type" value="Genomic_DNA"/>
</dbReference>
<evidence type="ECO:0000313" key="7">
    <source>
        <dbReference type="Proteomes" id="UP000261187"/>
    </source>
</evidence>
<dbReference type="Proteomes" id="UP000261245">
    <property type="component" value="Unassembled WGS sequence"/>
</dbReference>
<comment type="caution">
    <text evidence="3">The sequence shown here is derived from an EMBL/GenBank/DDBJ whole genome shotgun (WGS) entry which is preliminary data.</text>
</comment>
<gene>
    <name evidence="6" type="ORF">DWV60_14690</name>
    <name evidence="5" type="ORF">DWV76_02650</name>
    <name evidence="4" type="ORF">DXB80_08140</name>
    <name evidence="3" type="ORF">DXC61_09735</name>
    <name evidence="2" type="ORF">NNC68_05585</name>
</gene>
<dbReference type="Proteomes" id="UP000261187">
    <property type="component" value="Unassembled WGS sequence"/>
</dbReference>
<dbReference type="Proteomes" id="UP000283785">
    <property type="component" value="Unassembled WGS sequence"/>
</dbReference>
<evidence type="ECO:0000313" key="6">
    <source>
        <dbReference type="EMBL" id="RGW64378.1"/>
    </source>
</evidence>
<evidence type="ECO:0000313" key="2">
    <source>
        <dbReference type="EMBL" id="MCP9548950.1"/>
    </source>
</evidence>
<dbReference type="EMBL" id="QSUC01000018">
    <property type="protein sequence ID" value="RGN08951.1"/>
    <property type="molecule type" value="Genomic_DNA"/>
</dbReference>
<accession>A0AA92VU33</accession>
<dbReference type="Proteomes" id="UP000286077">
    <property type="component" value="Unassembled WGS sequence"/>
</dbReference>
<feature type="transmembrane region" description="Helical" evidence="1">
    <location>
        <begin position="41"/>
        <end position="62"/>
    </location>
</feature>
<dbReference type="RefSeq" id="WP_117694671.1">
    <property type="nucleotide sequence ID" value="NZ_JAHRGB010000015.1"/>
</dbReference>
<organism evidence="3 7">
    <name type="scientific">Segatella copri</name>
    <dbReference type="NCBI Taxonomy" id="165179"/>
    <lineage>
        <taxon>Bacteria</taxon>
        <taxon>Pseudomonadati</taxon>
        <taxon>Bacteroidota</taxon>
        <taxon>Bacteroidia</taxon>
        <taxon>Bacteroidales</taxon>
        <taxon>Prevotellaceae</taxon>
        <taxon>Segatella</taxon>
    </lineage>
</organism>
<keyword evidence="1" id="KW-0472">Membrane</keyword>
<protein>
    <submittedName>
        <fullName evidence="3">Uncharacterized protein</fullName>
    </submittedName>
</protein>